<proteinExistence type="predicted"/>
<evidence type="ECO:0000313" key="3">
    <source>
        <dbReference type="EMBL" id="KAF6761091.1"/>
    </source>
</evidence>
<gene>
    <name evidence="3" type="ORF">DFP72DRAFT_842735</name>
</gene>
<evidence type="ECO:0000256" key="1">
    <source>
        <dbReference type="SAM" id="MobiDB-lite"/>
    </source>
</evidence>
<evidence type="ECO:0000256" key="2">
    <source>
        <dbReference type="SAM" id="Phobius"/>
    </source>
</evidence>
<keyword evidence="4" id="KW-1185">Reference proteome</keyword>
<feature type="transmembrane region" description="Helical" evidence="2">
    <location>
        <begin position="77"/>
        <end position="98"/>
    </location>
</feature>
<accession>A0A8H6MDH6</accession>
<comment type="caution">
    <text evidence="3">The sequence shown here is derived from an EMBL/GenBank/DDBJ whole genome shotgun (WGS) entry which is preliminary data.</text>
</comment>
<keyword evidence="2" id="KW-0812">Transmembrane</keyword>
<protein>
    <submittedName>
        <fullName evidence="3">Uncharacterized protein</fullName>
    </submittedName>
</protein>
<reference evidence="3 4" key="1">
    <citation type="submission" date="2020-07" db="EMBL/GenBank/DDBJ databases">
        <title>Comparative genomics of pyrophilous fungi reveals a link between fire events and developmental genes.</title>
        <authorList>
            <consortium name="DOE Joint Genome Institute"/>
            <person name="Steindorff A.S."/>
            <person name="Carver A."/>
            <person name="Calhoun S."/>
            <person name="Stillman K."/>
            <person name="Liu H."/>
            <person name="Lipzen A."/>
            <person name="Pangilinan J."/>
            <person name="Labutti K."/>
            <person name="Bruns T.D."/>
            <person name="Grigoriev I.V."/>
        </authorList>
    </citation>
    <scope>NUCLEOTIDE SEQUENCE [LARGE SCALE GENOMIC DNA]</scope>
    <source>
        <strain evidence="3 4">CBS 144469</strain>
    </source>
</reference>
<feature type="transmembrane region" description="Helical" evidence="2">
    <location>
        <begin position="29"/>
        <end position="48"/>
    </location>
</feature>
<feature type="compositionally biased region" description="Basic and acidic residues" evidence="1">
    <location>
        <begin position="1"/>
        <end position="28"/>
    </location>
</feature>
<name>A0A8H6MDH6_9AGAR</name>
<feature type="region of interest" description="Disordered" evidence="1">
    <location>
        <begin position="1"/>
        <end position="29"/>
    </location>
</feature>
<dbReference type="Proteomes" id="UP000521943">
    <property type="component" value="Unassembled WGS sequence"/>
</dbReference>
<dbReference type="EMBL" id="JACGCI010000010">
    <property type="protein sequence ID" value="KAF6761091.1"/>
    <property type="molecule type" value="Genomic_DNA"/>
</dbReference>
<keyword evidence="2" id="KW-1133">Transmembrane helix</keyword>
<dbReference type="AlphaFoldDB" id="A0A8H6MDH6"/>
<sequence length="188" mass="19541">MDGAAPRDSEGVGDGDGERRGAEQRCERALGVGPSASAGMILLLLAGGKESSVPSARLQFPIAPSTPASVPAVDSSVGAATAVVSWWSGASALFFFFLQVLTARGQNTTLGKTSGAAKRRVGYLGILADARHLGAHNDRATSPETKYIPLDLEFIIRYSYVPDQARGRGQEEAPGGLNFLGTIAAQPK</sequence>
<organism evidence="3 4">
    <name type="scientific">Ephemerocybe angulata</name>
    <dbReference type="NCBI Taxonomy" id="980116"/>
    <lineage>
        <taxon>Eukaryota</taxon>
        <taxon>Fungi</taxon>
        <taxon>Dikarya</taxon>
        <taxon>Basidiomycota</taxon>
        <taxon>Agaricomycotina</taxon>
        <taxon>Agaricomycetes</taxon>
        <taxon>Agaricomycetidae</taxon>
        <taxon>Agaricales</taxon>
        <taxon>Agaricineae</taxon>
        <taxon>Psathyrellaceae</taxon>
        <taxon>Ephemerocybe</taxon>
    </lineage>
</organism>
<keyword evidence="2" id="KW-0472">Membrane</keyword>
<evidence type="ECO:0000313" key="4">
    <source>
        <dbReference type="Proteomes" id="UP000521943"/>
    </source>
</evidence>